<dbReference type="GO" id="GO:0006281">
    <property type="term" value="P:DNA repair"/>
    <property type="evidence" value="ECO:0007669"/>
    <property type="project" value="UniProtKB-KW"/>
</dbReference>
<dbReference type="InterPro" id="IPR017961">
    <property type="entry name" value="DNA_pol_Y-fam_little_finger"/>
</dbReference>
<dbReference type="CDD" id="cd01700">
    <property type="entry name" value="PolY_Pol_V_umuC"/>
    <property type="match status" value="1"/>
</dbReference>
<keyword evidence="4" id="KW-0234">DNA repair</keyword>
<dbReference type="PROSITE" id="PS50173">
    <property type="entry name" value="UMUC"/>
    <property type="match status" value="1"/>
</dbReference>
<dbReference type="OrthoDB" id="9808813at2"/>
<evidence type="ECO:0000256" key="5">
    <source>
        <dbReference type="ARBA" id="ARBA00023236"/>
    </source>
</evidence>
<dbReference type="AlphaFoldDB" id="A0A4R6IVH0"/>
<dbReference type="InterPro" id="IPR043502">
    <property type="entry name" value="DNA/RNA_pol_sf"/>
</dbReference>
<dbReference type="InterPro" id="IPR050116">
    <property type="entry name" value="DNA_polymerase-Y"/>
</dbReference>
<dbReference type="InterPro" id="IPR043128">
    <property type="entry name" value="Rev_trsase/Diguanyl_cyclase"/>
</dbReference>
<dbReference type="GO" id="GO:0009432">
    <property type="term" value="P:SOS response"/>
    <property type="evidence" value="ECO:0007669"/>
    <property type="project" value="UniProtKB-KW"/>
</dbReference>
<dbReference type="Pfam" id="PF13438">
    <property type="entry name" value="DUF4113"/>
    <property type="match status" value="1"/>
</dbReference>
<dbReference type="Gene3D" id="3.40.1170.60">
    <property type="match status" value="1"/>
</dbReference>
<evidence type="ECO:0000313" key="8">
    <source>
        <dbReference type="Proteomes" id="UP000295741"/>
    </source>
</evidence>
<dbReference type="PANTHER" id="PTHR11076">
    <property type="entry name" value="DNA REPAIR POLYMERASE UMUC / TRANSFERASE FAMILY MEMBER"/>
    <property type="match status" value="1"/>
</dbReference>
<dbReference type="Gene3D" id="3.30.70.270">
    <property type="match status" value="1"/>
</dbReference>
<dbReference type="EMBL" id="SNWP01000011">
    <property type="protein sequence ID" value="TDO26653.1"/>
    <property type="molecule type" value="Genomic_DNA"/>
</dbReference>
<organism evidence="7 8">
    <name type="scientific">Sediminibacterium goheungense</name>
    <dbReference type="NCBI Taxonomy" id="1086393"/>
    <lineage>
        <taxon>Bacteria</taxon>
        <taxon>Pseudomonadati</taxon>
        <taxon>Bacteroidota</taxon>
        <taxon>Chitinophagia</taxon>
        <taxon>Chitinophagales</taxon>
        <taxon>Chitinophagaceae</taxon>
        <taxon>Sediminibacterium</taxon>
    </lineage>
</organism>
<dbReference type="SUPFAM" id="SSF56672">
    <property type="entry name" value="DNA/RNA polymerases"/>
    <property type="match status" value="1"/>
</dbReference>
<dbReference type="GO" id="GO:0042276">
    <property type="term" value="P:error-prone translesion synthesis"/>
    <property type="evidence" value="ECO:0007669"/>
    <property type="project" value="TreeGrafter"/>
</dbReference>
<dbReference type="GO" id="GO:0003684">
    <property type="term" value="F:damaged DNA binding"/>
    <property type="evidence" value="ECO:0007669"/>
    <property type="project" value="InterPro"/>
</dbReference>
<sequence length="430" mass="48924">MYDSVRAIVDCNSFYCSCERLFRPELMLRPVVVLSNNDGCIISRSDEAKNLGVEMAGPYFKAKPLIEKYDVSTFSSNYNLYGDLSWRVMETLRMILPPNCVEVYSVDEAFLNLDHIPLQELNAFAKQMRQTVERWTGIAVSIGVAPTKVLSKVANRLAKKNKQVTDCVLVLDSKRKIEQALHKTPVEDVWGVGHQYAEKLKKLHIHTAYDLSIKDIGWAQKQLGGVTGVRLVRELKGIISSDMEEERTRKKMIATTRMFGSPVTDLKDIKEAVATYTSRAAEKLRRQYSAANTISVFVVPKEDSHTTYFRHGPTISSYITLPVATSFTQELIKPALELTERLYEKGRIYKKAGVMLSGIVPDTSVQGNLFKATEENNHRLLMDTIDNVNFAMRDDVLKFASSGTTRNWKMRQELRSPRYTTRWDELCLVK</sequence>
<comment type="similarity">
    <text evidence="1">Belongs to the DNA polymerase type-Y family.</text>
</comment>
<evidence type="ECO:0000256" key="4">
    <source>
        <dbReference type="ARBA" id="ARBA00023204"/>
    </source>
</evidence>
<protein>
    <submittedName>
        <fullName evidence="7">DNA polymerase V</fullName>
    </submittedName>
</protein>
<dbReference type="InterPro" id="IPR001126">
    <property type="entry name" value="UmuC"/>
</dbReference>
<evidence type="ECO:0000256" key="1">
    <source>
        <dbReference type="ARBA" id="ARBA00010945"/>
    </source>
</evidence>
<keyword evidence="3" id="KW-0741">SOS mutagenesis</keyword>
<dbReference type="Proteomes" id="UP000295741">
    <property type="component" value="Unassembled WGS sequence"/>
</dbReference>
<keyword evidence="8" id="KW-1185">Reference proteome</keyword>
<dbReference type="RefSeq" id="WP_133474537.1">
    <property type="nucleotide sequence ID" value="NZ_SNWP01000011.1"/>
</dbReference>
<evidence type="ECO:0000313" key="7">
    <source>
        <dbReference type="EMBL" id="TDO26653.1"/>
    </source>
</evidence>
<dbReference type="Pfam" id="PF11799">
    <property type="entry name" value="IMS_C"/>
    <property type="match status" value="1"/>
</dbReference>
<comment type="caution">
    <text evidence="7">The sequence shown here is derived from an EMBL/GenBank/DDBJ whole genome shotgun (WGS) entry which is preliminary data.</text>
</comment>
<evidence type="ECO:0000256" key="2">
    <source>
        <dbReference type="ARBA" id="ARBA00022763"/>
    </source>
</evidence>
<keyword evidence="5" id="KW-0742">SOS response</keyword>
<accession>A0A4R6IVH0</accession>
<dbReference type="Gene3D" id="1.10.150.20">
    <property type="entry name" value="5' to 3' exonuclease, C-terminal subdomain"/>
    <property type="match status" value="1"/>
</dbReference>
<name>A0A4R6IVH0_9BACT</name>
<gene>
    <name evidence="7" type="ORF">BC659_1961</name>
</gene>
<dbReference type="InterPro" id="IPR025188">
    <property type="entry name" value="DUF4113"/>
</dbReference>
<evidence type="ECO:0000259" key="6">
    <source>
        <dbReference type="PROSITE" id="PS50173"/>
    </source>
</evidence>
<dbReference type="GO" id="GO:0005829">
    <property type="term" value="C:cytosol"/>
    <property type="evidence" value="ECO:0007669"/>
    <property type="project" value="TreeGrafter"/>
</dbReference>
<dbReference type="PANTHER" id="PTHR11076:SF34">
    <property type="entry name" value="PROTEIN UMUC"/>
    <property type="match status" value="1"/>
</dbReference>
<evidence type="ECO:0000256" key="3">
    <source>
        <dbReference type="ARBA" id="ARBA00023199"/>
    </source>
</evidence>
<dbReference type="Pfam" id="PF00817">
    <property type="entry name" value="IMS"/>
    <property type="match status" value="1"/>
</dbReference>
<proteinExistence type="inferred from homology"/>
<keyword evidence="2" id="KW-0227">DNA damage</keyword>
<reference evidence="7 8" key="1">
    <citation type="submission" date="2019-03" db="EMBL/GenBank/DDBJ databases">
        <title>Genomic Encyclopedia of Archaeal and Bacterial Type Strains, Phase II (KMG-II): from individual species to whole genera.</title>
        <authorList>
            <person name="Goeker M."/>
        </authorList>
    </citation>
    <scope>NUCLEOTIDE SEQUENCE [LARGE SCALE GENOMIC DNA]</scope>
    <source>
        <strain evidence="7 8">DSM 28323</strain>
    </source>
</reference>
<dbReference type="GO" id="GO:0003887">
    <property type="term" value="F:DNA-directed DNA polymerase activity"/>
    <property type="evidence" value="ECO:0007669"/>
    <property type="project" value="TreeGrafter"/>
</dbReference>
<feature type="domain" description="UmuC" evidence="6">
    <location>
        <begin position="6"/>
        <end position="193"/>
    </location>
</feature>